<reference evidence="1 2" key="1">
    <citation type="submission" date="2021-05" db="EMBL/GenBank/DDBJ databases">
        <title>Novel Bacillus species.</title>
        <authorList>
            <person name="Liu G."/>
        </authorList>
    </citation>
    <scope>NUCLEOTIDE SEQUENCE [LARGE SCALE GENOMIC DNA]</scope>
    <source>
        <strain evidence="2">FJAT-49780</strain>
    </source>
</reference>
<sequence>MKLIQNMINMKINVITSEELLKYAKQYNINVSKAQAEKIAAFLRGKNFDIFNDRTRSQIIREVAKISGPNTAKEINKLFIQFTR</sequence>
<keyword evidence="2" id="KW-1185">Reference proteome</keyword>
<name>A0A942TBH2_9BACI</name>
<protein>
    <submittedName>
        <fullName evidence="1">DUF2624 domain-containing protein</fullName>
    </submittedName>
</protein>
<comment type="caution">
    <text evidence="1">The sequence shown here is derived from an EMBL/GenBank/DDBJ whole genome shotgun (WGS) entry which is preliminary data.</text>
</comment>
<gene>
    <name evidence="1" type="ORF">KHA97_06380</name>
</gene>
<dbReference type="RefSeq" id="WP_213123861.1">
    <property type="nucleotide sequence ID" value="NZ_JAGYPG010000001.1"/>
</dbReference>
<dbReference type="EMBL" id="JAGYPG010000001">
    <property type="protein sequence ID" value="MBS4194700.1"/>
    <property type="molecule type" value="Genomic_DNA"/>
</dbReference>
<accession>A0A942TBH2</accession>
<dbReference type="InterPro" id="IPR020277">
    <property type="entry name" value="DUF2624"/>
</dbReference>
<dbReference type="Proteomes" id="UP000681414">
    <property type="component" value="Unassembled WGS sequence"/>
</dbReference>
<evidence type="ECO:0000313" key="2">
    <source>
        <dbReference type="Proteomes" id="UP000681414"/>
    </source>
</evidence>
<dbReference type="Pfam" id="PF11116">
    <property type="entry name" value="DUF2624"/>
    <property type="match status" value="1"/>
</dbReference>
<organism evidence="1 2">
    <name type="scientific">Lederbergia citri</name>
    <dbReference type="NCBI Taxonomy" id="2833580"/>
    <lineage>
        <taxon>Bacteria</taxon>
        <taxon>Bacillati</taxon>
        <taxon>Bacillota</taxon>
        <taxon>Bacilli</taxon>
        <taxon>Bacillales</taxon>
        <taxon>Bacillaceae</taxon>
        <taxon>Lederbergia</taxon>
    </lineage>
</organism>
<proteinExistence type="predicted"/>
<evidence type="ECO:0000313" key="1">
    <source>
        <dbReference type="EMBL" id="MBS4194700.1"/>
    </source>
</evidence>
<dbReference type="AlphaFoldDB" id="A0A942TBH2"/>